<dbReference type="PANTHER" id="PTHR12526:SF635">
    <property type="entry name" value="GLYCOSYL TRANSFERASE GROUP 1"/>
    <property type="match status" value="1"/>
</dbReference>
<dbReference type="Proteomes" id="UP000649604">
    <property type="component" value="Unassembled WGS sequence"/>
</dbReference>
<dbReference type="AlphaFoldDB" id="A0A9D5Q7E5"/>
<dbReference type="SUPFAM" id="SSF53756">
    <property type="entry name" value="UDP-Glycosyltransferase/glycogen phosphorylase"/>
    <property type="match status" value="1"/>
</dbReference>
<dbReference type="GO" id="GO:0016757">
    <property type="term" value="F:glycosyltransferase activity"/>
    <property type="evidence" value="ECO:0007669"/>
    <property type="project" value="TreeGrafter"/>
</dbReference>
<dbReference type="Pfam" id="PF13692">
    <property type="entry name" value="Glyco_trans_1_4"/>
    <property type="match status" value="1"/>
</dbReference>
<organism evidence="1 2">
    <name type="scientific">candidate division KSB3 bacterium</name>
    <dbReference type="NCBI Taxonomy" id="2044937"/>
    <lineage>
        <taxon>Bacteria</taxon>
        <taxon>candidate division KSB3</taxon>
    </lineage>
</organism>
<dbReference type="EMBL" id="WJJP01000540">
    <property type="protein sequence ID" value="MBD3326217.1"/>
    <property type="molecule type" value="Genomic_DNA"/>
</dbReference>
<evidence type="ECO:0000313" key="1">
    <source>
        <dbReference type="EMBL" id="MBD3326217.1"/>
    </source>
</evidence>
<name>A0A9D5Q7E5_9BACT</name>
<dbReference type="PANTHER" id="PTHR12526">
    <property type="entry name" value="GLYCOSYLTRANSFERASE"/>
    <property type="match status" value="1"/>
</dbReference>
<accession>A0A9D5Q7E5</accession>
<proteinExistence type="predicted"/>
<reference evidence="1" key="1">
    <citation type="submission" date="2019-11" db="EMBL/GenBank/DDBJ databases">
        <title>Microbial mats filling the niche in hypersaline microbial mats.</title>
        <authorList>
            <person name="Wong H.L."/>
            <person name="Macleod F.I."/>
            <person name="White R.A. III"/>
            <person name="Burns B.P."/>
        </authorList>
    </citation>
    <scope>NUCLEOTIDE SEQUENCE</scope>
    <source>
        <strain evidence="1">Rbin_158</strain>
    </source>
</reference>
<evidence type="ECO:0000313" key="2">
    <source>
        <dbReference type="Proteomes" id="UP000649604"/>
    </source>
</evidence>
<sequence length="443" mass="50867">MTLLLISSDTVDTQMAGPGIRYWEFARHLSQTHNVTLLIPNHTTLSHPRVRIVQRTRQTLAAAVRAADVIVTQGYVYNIAPLLLSAKPLVIDLYDPLPIELLEHHAHLSLNMAQFSQSYCVARTLLLLQRGDFFLYCHDRQRDYWTGMLTAVGRMNHRQYRQDPRVSNLFGHVPYGISETPPEHTRTVLRESTSHFSEHDTILLWGGGLWKWFDPCSVIRAIADISTTRQDIKLLFLGAKRPDDATGPNVAYATEDAIALSKQLNVYQRTVCFHHAWIPYHDRQNYLLEANIGISTHFDTLETRLSFRTRLLDYLWAGLPMITTTGDVLSDVIEQHRLGLVVPPGDIARLKDAILRLADDPALLDQCRANIQRIAPQFFWRNAIQPLENFCAQPYRTSHHTAFTTWFHLLRFYAQTGKTLITSRAYQKLLAKLRQAVRRSSRR</sequence>
<gene>
    <name evidence="1" type="ORF">GF339_16640</name>
</gene>
<comment type="caution">
    <text evidence="1">The sequence shown here is derived from an EMBL/GenBank/DDBJ whole genome shotgun (WGS) entry which is preliminary data.</text>
</comment>
<dbReference type="Gene3D" id="3.40.50.2000">
    <property type="entry name" value="Glycogen Phosphorylase B"/>
    <property type="match status" value="1"/>
</dbReference>
<protein>
    <submittedName>
        <fullName evidence="1">Glycosyltransferase</fullName>
    </submittedName>
</protein>